<dbReference type="PANTHER" id="PTHR23354">
    <property type="entry name" value="NUCLEOLAR PROTEIN 7/ESTROGEN RECEPTOR COACTIVATOR-RELATED"/>
    <property type="match status" value="1"/>
</dbReference>
<dbReference type="Proteomes" id="UP000085678">
    <property type="component" value="Unplaced"/>
</dbReference>
<evidence type="ECO:0000313" key="3">
    <source>
        <dbReference type="RefSeq" id="XP_013419292.1"/>
    </source>
</evidence>
<dbReference type="InterPro" id="IPR006571">
    <property type="entry name" value="TLDc_dom"/>
</dbReference>
<keyword evidence="2" id="KW-1185">Reference proteome</keyword>
<reference evidence="3" key="1">
    <citation type="submission" date="2025-08" db="UniProtKB">
        <authorList>
            <consortium name="RefSeq"/>
        </authorList>
    </citation>
    <scope>IDENTIFICATION</scope>
    <source>
        <tissue evidence="3">Gonads</tissue>
    </source>
</reference>
<dbReference type="Pfam" id="PF07534">
    <property type="entry name" value="TLD"/>
    <property type="match status" value="1"/>
</dbReference>
<feature type="domain" description="TLDc" evidence="1">
    <location>
        <begin position="291"/>
        <end position="468"/>
    </location>
</feature>
<dbReference type="KEGG" id="lak:106179996"/>
<evidence type="ECO:0000259" key="1">
    <source>
        <dbReference type="PROSITE" id="PS51886"/>
    </source>
</evidence>
<organism evidence="2 3">
    <name type="scientific">Lingula anatina</name>
    <name type="common">Brachiopod</name>
    <name type="synonym">Lingula unguis</name>
    <dbReference type="NCBI Taxonomy" id="7574"/>
    <lineage>
        <taxon>Eukaryota</taxon>
        <taxon>Metazoa</taxon>
        <taxon>Spiralia</taxon>
        <taxon>Lophotrochozoa</taxon>
        <taxon>Brachiopoda</taxon>
        <taxon>Linguliformea</taxon>
        <taxon>Lingulata</taxon>
        <taxon>Lingulida</taxon>
        <taxon>Linguloidea</taxon>
        <taxon>Lingulidae</taxon>
        <taxon>Lingula</taxon>
    </lineage>
</organism>
<dbReference type="InParanoid" id="A0A1S3K9W7"/>
<accession>A0A1S3K9W7</accession>
<dbReference type="GeneID" id="106179996"/>
<dbReference type="RefSeq" id="XP_013419292.1">
    <property type="nucleotide sequence ID" value="XM_013563838.1"/>
</dbReference>
<protein>
    <submittedName>
        <fullName evidence="3">Uncharacterized protein LOC106179996 isoform X1</fullName>
    </submittedName>
</protein>
<proteinExistence type="predicted"/>
<evidence type="ECO:0000313" key="2">
    <source>
        <dbReference type="Proteomes" id="UP000085678"/>
    </source>
</evidence>
<dbReference type="PANTHER" id="PTHR23354:SF108">
    <property type="entry name" value="RE10231P"/>
    <property type="match status" value="1"/>
</dbReference>
<dbReference type="FunCoup" id="A0A1S3K9W7">
    <property type="interactions" value="12"/>
</dbReference>
<sequence length="529" mass="60297">MGNTTGNLLEGDVHCQTSPVKPDHNLMSSKPALIRSLSQVSNKSASDLKNLLVNSKPISKLRRSKTEHVIRMQYTGCGMESNYPSYCIDRQCLYDFMKKLEIESKQDNASIKEGLVSRAVFEKAFNGPLQTLGKLLFSTIQQAEKSRHDAPEHISEQQFKKVCKEILQLFSEEQHMKYYFKLFSKGRDTLAKEDGRQMVEVSYTLALAAAHLPYHKCEDDDPVLEALVKSMFGSRDSMTYEQFCVWSNRHCPHIFSGVHSWLMDILTRHPSGFHKHETPPSDLNEMLAKHGLLTLSTLWALSCVLPQCYLSKHANIMDLQMSPVALMNKLVHVTKIQNWTELYNSSEHGLSFNRFQNHVFSYKGPTITLLSFEGKNVYCIAADEEWKESDQRWGGSDCMVLQVLPHFNMLQGGEKMMFVNSSTRGLPYGIQVGQNHKSLVLEICDGLSKVKNYGREAATVRIEVWGCAGIAMKQAQLKQRAWEKKEAEKLSQRKLNLESWAETPDRQLLELVGVRTKYSENFVRPEDSD</sequence>
<dbReference type="PROSITE" id="PS51886">
    <property type="entry name" value="TLDC"/>
    <property type="match status" value="1"/>
</dbReference>
<dbReference type="OMA" id="EHGTGAN"/>
<name>A0A1S3K9W7_LINAN</name>
<dbReference type="SMART" id="SM00584">
    <property type="entry name" value="TLDc"/>
    <property type="match status" value="1"/>
</dbReference>
<dbReference type="OrthoDB" id="289228at2759"/>
<dbReference type="AlphaFoldDB" id="A0A1S3K9W7"/>
<gene>
    <name evidence="3" type="primary">LOC106179996</name>
</gene>